<sequence length="477" mass="55318">MKYLHLVQAFIVVLLLCSYRIAEKKNKTALEDPIKPYIQNPKYWQYKGKPVLLLGASNNDNLFQSENLEAQLDELASVGGNYIRNTMSCRDSGDVFPYTLNHNGLYDLDEWGEAYWSKFAKLLKLTKERDIIVQIEIWDRFDYSQKFWEKHPFNPLNNINYSAEDSILNTDYPEHPSTDIQPFFHSIRGMKRYTPKLDVIREYQEKYIDKLLSYTFNYGNVLYCMNNETSTPVEWGNYWIDYIRAKAKENGAEIYLTDMYDYFFKISTCKECQELIARPDYYTFMDISQINSRNFGQAHWDTLQTILAMRDKYALRPANNTKIYGGGNFGFGTGTEDDGIERFCRNIIGGCASARHHRPPAGNGLNRKAKASIKAVRSVEKYILFWDGTPQMNLLTNREPNEAYILGRPGEHYVIYFTQEGKVTLDLTANKSLFELKWISVKTGNEKEKTQTIKGGKQVEIVAPDNDGWFAVIEKKS</sequence>
<dbReference type="Proteomes" id="UP000428260">
    <property type="component" value="Chromosome"/>
</dbReference>
<keyword evidence="2" id="KW-1185">Reference proteome</keyword>
<evidence type="ECO:0000313" key="2">
    <source>
        <dbReference type="Proteomes" id="UP000428260"/>
    </source>
</evidence>
<dbReference type="InterPro" id="IPR017853">
    <property type="entry name" value="GH"/>
</dbReference>
<accession>A0A6I6KAG9</accession>
<dbReference type="EMBL" id="CP046401">
    <property type="protein sequence ID" value="QGY47174.1"/>
    <property type="molecule type" value="Genomic_DNA"/>
</dbReference>
<dbReference type="RefSeq" id="WP_158870782.1">
    <property type="nucleotide sequence ID" value="NZ_CP046401.1"/>
</dbReference>
<dbReference type="AlphaFoldDB" id="A0A6I6KAG9"/>
<proteinExistence type="predicted"/>
<protein>
    <submittedName>
        <fullName evidence="1">Uncharacterized protein</fullName>
    </submittedName>
</protein>
<dbReference type="SUPFAM" id="SSF51445">
    <property type="entry name" value="(Trans)glycosidases"/>
    <property type="match status" value="1"/>
</dbReference>
<dbReference type="Gene3D" id="3.20.20.80">
    <property type="entry name" value="Glycosidases"/>
    <property type="match status" value="1"/>
</dbReference>
<reference evidence="1 2" key="1">
    <citation type="submission" date="2019-11" db="EMBL/GenBank/DDBJ databases">
        <authorList>
            <person name="Zheng R.K."/>
            <person name="Sun C.M."/>
        </authorList>
    </citation>
    <scope>NUCLEOTIDE SEQUENCE [LARGE SCALE GENOMIC DNA]</scope>
    <source>
        <strain evidence="1 2">WC007</strain>
    </source>
</reference>
<organism evidence="1 2">
    <name type="scientific">Maribellus comscasis</name>
    <dbReference type="NCBI Taxonomy" id="2681766"/>
    <lineage>
        <taxon>Bacteria</taxon>
        <taxon>Pseudomonadati</taxon>
        <taxon>Bacteroidota</taxon>
        <taxon>Bacteroidia</taxon>
        <taxon>Marinilabiliales</taxon>
        <taxon>Prolixibacteraceae</taxon>
        <taxon>Maribellus</taxon>
    </lineage>
</organism>
<dbReference type="KEGG" id="mcos:GM418_26975"/>
<name>A0A6I6KAG9_9BACT</name>
<gene>
    <name evidence="1" type="ORF">GM418_26975</name>
</gene>
<evidence type="ECO:0000313" key="1">
    <source>
        <dbReference type="EMBL" id="QGY47174.1"/>
    </source>
</evidence>